<keyword evidence="2" id="KW-0813">Transport</keyword>
<evidence type="ECO:0000256" key="8">
    <source>
        <dbReference type="SAM" id="Phobius"/>
    </source>
</evidence>
<name>F2JRY0_CELLD</name>
<feature type="domain" description="Phosphotransferase system EIIC" evidence="9">
    <location>
        <begin position="21"/>
        <end position="361"/>
    </location>
</feature>
<feature type="transmembrane region" description="Helical" evidence="8">
    <location>
        <begin position="122"/>
        <end position="139"/>
    </location>
</feature>
<dbReference type="InterPro" id="IPR003352">
    <property type="entry name" value="PTS_EIIC"/>
</dbReference>
<dbReference type="EMBL" id="CP002582">
    <property type="protein sequence ID" value="ADZ82794.1"/>
    <property type="molecule type" value="Genomic_DNA"/>
</dbReference>
<feature type="transmembrane region" description="Helical" evidence="8">
    <location>
        <begin position="213"/>
        <end position="239"/>
    </location>
</feature>
<dbReference type="RefSeq" id="WP_013656093.1">
    <property type="nucleotide sequence ID" value="NC_015275.1"/>
</dbReference>
<evidence type="ECO:0000256" key="3">
    <source>
        <dbReference type="ARBA" id="ARBA00022475"/>
    </source>
</evidence>
<dbReference type="Pfam" id="PF13303">
    <property type="entry name" value="PTS_EIIC_2"/>
    <property type="match status" value="1"/>
</dbReference>
<feature type="transmembrane region" description="Helical" evidence="8">
    <location>
        <begin position="185"/>
        <end position="206"/>
    </location>
</feature>
<dbReference type="KEGG" id="cle:Clole_1064"/>
<feature type="transmembrane region" description="Helical" evidence="8">
    <location>
        <begin position="20"/>
        <end position="43"/>
    </location>
</feature>
<organism evidence="10 11">
    <name type="scientific">Cellulosilyticum lentocellum (strain ATCC 49066 / DSM 5427 / NCIMB 11756 / RHM5)</name>
    <name type="common">Clostridium lentocellum</name>
    <dbReference type="NCBI Taxonomy" id="642492"/>
    <lineage>
        <taxon>Bacteria</taxon>
        <taxon>Bacillati</taxon>
        <taxon>Bacillota</taxon>
        <taxon>Clostridia</taxon>
        <taxon>Lachnospirales</taxon>
        <taxon>Cellulosilyticaceae</taxon>
        <taxon>Cellulosilyticum</taxon>
    </lineage>
</organism>
<evidence type="ECO:0000259" key="9">
    <source>
        <dbReference type="Pfam" id="PF13303"/>
    </source>
</evidence>
<reference evidence="10 11" key="1">
    <citation type="journal article" date="2011" name="J. Bacteriol.">
        <title>Complete genome sequence of the cellulose-degrading bacterium Cellulosilyticum lentocellum.</title>
        <authorList>
            <consortium name="US DOE Joint Genome Institute"/>
            <person name="Miller D.A."/>
            <person name="Suen G."/>
            <person name="Bruce D."/>
            <person name="Copeland A."/>
            <person name="Cheng J.F."/>
            <person name="Detter C."/>
            <person name="Goodwin L.A."/>
            <person name="Han C.S."/>
            <person name="Hauser L.J."/>
            <person name="Land M.L."/>
            <person name="Lapidus A."/>
            <person name="Lucas S."/>
            <person name="Meincke L."/>
            <person name="Pitluck S."/>
            <person name="Tapia R."/>
            <person name="Teshima H."/>
            <person name="Woyke T."/>
            <person name="Fox B.G."/>
            <person name="Angert E.R."/>
            <person name="Currie C.R."/>
        </authorList>
    </citation>
    <scope>NUCLEOTIDE SEQUENCE [LARGE SCALE GENOMIC DNA]</scope>
    <source>
        <strain evidence="11">ATCC 49066 / DSM 5427 / NCIMB 11756 / RHM5</strain>
    </source>
</reference>
<keyword evidence="6 8" id="KW-1133">Transmembrane helix</keyword>
<keyword evidence="11" id="KW-1185">Reference proteome</keyword>
<protein>
    <submittedName>
        <fullName evidence="10">Phosphotransferase system, EIIC</fullName>
    </submittedName>
</protein>
<feature type="transmembrane region" description="Helical" evidence="8">
    <location>
        <begin position="84"/>
        <end position="102"/>
    </location>
</feature>
<dbReference type="eggNOG" id="COG3641">
    <property type="taxonomic scope" value="Bacteria"/>
</dbReference>
<dbReference type="HOGENOM" id="CLU_063648_0_0_9"/>
<keyword evidence="7 8" id="KW-0472">Membrane</keyword>
<evidence type="ECO:0000313" key="10">
    <source>
        <dbReference type="EMBL" id="ADZ82794.1"/>
    </source>
</evidence>
<evidence type="ECO:0000256" key="1">
    <source>
        <dbReference type="ARBA" id="ARBA00004651"/>
    </source>
</evidence>
<keyword evidence="4" id="KW-0762">Sugar transport</keyword>
<keyword evidence="3" id="KW-1003">Cell membrane</keyword>
<dbReference type="STRING" id="642492.Clole_1064"/>
<feature type="transmembrane region" description="Helical" evidence="8">
    <location>
        <begin position="146"/>
        <end position="165"/>
    </location>
</feature>
<evidence type="ECO:0000256" key="4">
    <source>
        <dbReference type="ARBA" id="ARBA00022597"/>
    </source>
</evidence>
<evidence type="ECO:0000313" key="11">
    <source>
        <dbReference type="Proteomes" id="UP000008467"/>
    </source>
</evidence>
<evidence type="ECO:0000256" key="7">
    <source>
        <dbReference type="ARBA" id="ARBA00023136"/>
    </source>
</evidence>
<dbReference type="GO" id="GO:0005886">
    <property type="term" value="C:plasma membrane"/>
    <property type="evidence" value="ECO:0007669"/>
    <property type="project" value="UniProtKB-SubCell"/>
</dbReference>
<evidence type="ECO:0000256" key="5">
    <source>
        <dbReference type="ARBA" id="ARBA00022692"/>
    </source>
</evidence>
<feature type="transmembrane region" description="Helical" evidence="8">
    <location>
        <begin position="55"/>
        <end position="77"/>
    </location>
</feature>
<comment type="subcellular location">
    <subcellularLocation>
        <location evidence="1">Cell membrane</location>
        <topology evidence="1">Multi-pass membrane protein</topology>
    </subcellularLocation>
</comment>
<keyword evidence="10" id="KW-0808">Transferase</keyword>
<gene>
    <name evidence="10" type="ordered locus">Clole_1064</name>
</gene>
<dbReference type="GO" id="GO:0009401">
    <property type="term" value="P:phosphoenolpyruvate-dependent sugar phosphotransferase system"/>
    <property type="evidence" value="ECO:0007669"/>
    <property type="project" value="InterPro"/>
</dbReference>
<dbReference type="Proteomes" id="UP000008467">
    <property type="component" value="Chromosome"/>
</dbReference>
<keyword evidence="5 8" id="KW-0812">Transmembrane</keyword>
<feature type="transmembrane region" description="Helical" evidence="8">
    <location>
        <begin position="323"/>
        <end position="345"/>
    </location>
</feature>
<dbReference type="AlphaFoldDB" id="F2JRY0"/>
<evidence type="ECO:0000256" key="2">
    <source>
        <dbReference type="ARBA" id="ARBA00022448"/>
    </source>
</evidence>
<proteinExistence type="predicted"/>
<sequence length="363" mass="38260">MDNIKMWRTYGKKFVDRYLIKGLSGMALGLFSTLLIGTIIKQIGSFMPNIWIGQFLMQLGALATVMTGVGIAVGVAHQLGASKLVMYSSILNGLVGAYGAKLVAGEIITESGILLSGPGDPMGAFVAAVIGIEIGRLVSGRTKLDILLTPAVTIISGCFVAYKIGTSLSAFTTLLSELIKVAVQLQPFLMGIVVSVVMGIFLTLPISSAAIGVILDLSGIAGGAATAGCAAQMIGFAVMSYRENKVNGLVAQGLGTSMLQMPNIIKNPKVWIPPILASAITGPLSTVVFKLENIATGSGMGTSGLVGPLLMWQTMLEKGTNNIILLIEIALICFVLPAILTWIFAEIMRKKNWIRDNDLKLDL</sequence>
<dbReference type="GO" id="GO:0008982">
    <property type="term" value="F:protein-N(PI)-phosphohistidine-sugar phosphotransferase activity"/>
    <property type="evidence" value="ECO:0007669"/>
    <property type="project" value="InterPro"/>
</dbReference>
<accession>F2JRY0</accession>
<evidence type="ECO:0000256" key="6">
    <source>
        <dbReference type="ARBA" id="ARBA00022989"/>
    </source>
</evidence>